<dbReference type="EMBL" id="JAYERP010000001">
    <property type="protein sequence ID" value="MEA3569655.1"/>
    <property type="molecule type" value="Genomic_DNA"/>
</dbReference>
<comment type="caution">
    <text evidence="2">The sequence shown here is derived from an EMBL/GenBank/DDBJ whole genome shotgun (WGS) entry which is preliminary data.</text>
</comment>
<feature type="chain" id="PRO_5045372527" description="DUF3993 domain-containing protein" evidence="1">
    <location>
        <begin position="27"/>
        <end position="180"/>
    </location>
</feature>
<gene>
    <name evidence="2" type="ORF">U9M73_06540</name>
</gene>
<evidence type="ECO:0008006" key="4">
    <source>
        <dbReference type="Google" id="ProtNLM"/>
    </source>
</evidence>
<organism evidence="2 3">
    <name type="scientific">Paenibacillus phoenicis</name>
    <dbReference type="NCBI Taxonomy" id="554117"/>
    <lineage>
        <taxon>Bacteria</taxon>
        <taxon>Bacillati</taxon>
        <taxon>Bacillota</taxon>
        <taxon>Bacilli</taxon>
        <taxon>Bacillales</taxon>
        <taxon>Paenibacillaceae</taxon>
        <taxon>Paenibacillus</taxon>
    </lineage>
</organism>
<feature type="signal peptide" evidence="1">
    <location>
        <begin position="1"/>
        <end position="26"/>
    </location>
</feature>
<keyword evidence="3" id="KW-1185">Reference proteome</keyword>
<proteinExistence type="predicted"/>
<reference evidence="2 3" key="1">
    <citation type="submission" date="2023-12" db="EMBL/GenBank/DDBJ databases">
        <title>Whole genome sequencing of Paenibacillus phoenicis isolated from the Phoenix Mars Lander spacecraft assembly facility.</title>
        <authorList>
            <person name="Garcia A."/>
            <person name="Venkateswaran K."/>
        </authorList>
    </citation>
    <scope>NUCLEOTIDE SEQUENCE [LARGE SCALE GENOMIC DNA]</scope>
    <source>
        <strain evidence="2 3">3PO2SA</strain>
    </source>
</reference>
<evidence type="ECO:0000313" key="2">
    <source>
        <dbReference type="EMBL" id="MEA3569655.1"/>
    </source>
</evidence>
<evidence type="ECO:0000313" key="3">
    <source>
        <dbReference type="Proteomes" id="UP001292216"/>
    </source>
</evidence>
<accession>A0ABU5PI89</accession>
<keyword evidence="1" id="KW-0732">Signal</keyword>
<dbReference type="Proteomes" id="UP001292216">
    <property type="component" value="Unassembled WGS sequence"/>
</dbReference>
<name>A0ABU5PI89_9BACL</name>
<protein>
    <recommendedName>
        <fullName evidence="4">DUF3993 domain-containing protein</fullName>
    </recommendedName>
</protein>
<dbReference type="RefSeq" id="WP_009226194.1">
    <property type="nucleotide sequence ID" value="NZ_CBCSKM010000011.1"/>
</dbReference>
<evidence type="ECO:0000256" key="1">
    <source>
        <dbReference type="SAM" id="SignalP"/>
    </source>
</evidence>
<sequence>MVNALSKITAALLAVLLLFLFPALQAAQRQEDLRYLAAYHTLVQFADAVRNKGFVTPDMYEDFVHELELSGGWYEVELEHRHKIYHPEYGDPADPGTFLGDFSVVYNAYYTSDILKVLFPSGTGQEGVPYKLEEGDFFTVTAYDRSRSPLDILSEFLYNSAGKKGPSLLTYGGMVLNEDY</sequence>